<evidence type="ECO:0000259" key="1">
    <source>
        <dbReference type="PROSITE" id="PS51379"/>
    </source>
</evidence>
<proteinExistence type="predicted"/>
<dbReference type="Gene3D" id="3.30.70.20">
    <property type="match status" value="1"/>
</dbReference>
<sequence length="838" mass="91030">MESTKKQYWKGLEELGKDPEFVKYADKEFPEYLPTNSELEETETGSTRRDFLKLMGFGMAAVTLASCEAPIRNAIPYVNKPVDVDPGVPNYYASTYMQGGDYASVVVKTREGRPIKVEGNRLSKISQGGTNAQIEASVLSLYDKERLTAPQKGGNATDWATLDKEVADKLAAIAVKGGQIKLVANTIMSPTALKVIEEFKAKYGNVELVQYDTQSAYGITKSNQEIFGLAAVPSYHFDKADVIVSFDADFLGTWISPIEYTKGYSKGRKIGPKKKTMSRHYHFESNLSLTGANADYRTAIKPSEQGKAVIGLYNAVAAKTGGASISGGGDFKNLKKAAGDLLKAKGKSLVVSGSNDPAVQTLVAGINDMLASYGTTITLNDFSNARKGDDAQMSTFIANAKAGKVDAIIFLSSNPVYNYSKGAELAEAIKKVGLTVSTSDRKDETASIVTYIAPNNHYLESWGDAEPKNGMFSLVQPTISPIFKTRQEQESLLAWAGNTTSYFDYLKNNWKERFGEGKEGLAFQSFWDKVLQDGVYEAPVEAVEYTASINTDSAASSIASNYKGDGFELALYQKIAIGDGTQANNPWLQETPDPIAKTTWDNYVTVSLADAKQLGITEAEGKSIKVDLTVNGATHRLPVVIQPGQAKGTLGLALGYGRKSAGKVANNLGFDANALVGNLNGAAYYNVTAGVNLAATDEEYQVARTQTHQTYMDRGNVIQEATLAEYQKDPMAGREVPMIATWQDLENGKVKSTTLSLWKGHEYPDHHWGLAIDMNACTGCSACHVSCVAENNIPVVGREEVINRRDMHWMRIDRYYSSNEEELAKADGLVGKLAALDV</sequence>
<dbReference type="CDD" id="cd02784">
    <property type="entry name" value="MopB_CT_PHLH"/>
    <property type="match status" value="1"/>
</dbReference>
<keyword evidence="2" id="KW-0560">Oxidoreductase</keyword>
<protein>
    <submittedName>
        <fullName evidence="2">Molybdopterin oxidoreductase, iron-sulfur binding subunit</fullName>
        <ecNumber evidence="2">1.2.7.-</ecNumber>
    </submittedName>
</protein>
<dbReference type="AlphaFoldDB" id="A0A3B0UP78"/>
<dbReference type="EC" id="1.2.7.-" evidence="2"/>
<evidence type="ECO:0000313" key="2">
    <source>
        <dbReference type="EMBL" id="VAW26967.1"/>
    </source>
</evidence>
<feature type="domain" description="4Fe-4S ferredoxin-type" evidence="1">
    <location>
        <begin position="768"/>
        <end position="798"/>
    </location>
</feature>
<dbReference type="Gene3D" id="2.40.40.20">
    <property type="match status" value="1"/>
</dbReference>
<accession>A0A3B0UP78</accession>
<dbReference type="Gene3D" id="3.30.2070.10">
    <property type="entry name" value="Formate dehydrogenase/DMSO reductase"/>
    <property type="match status" value="1"/>
</dbReference>
<dbReference type="NCBIfam" id="TIGR04519">
    <property type="entry name" value="MoCo_extend_TAT"/>
    <property type="match status" value="1"/>
</dbReference>
<dbReference type="PROSITE" id="PS51318">
    <property type="entry name" value="TAT"/>
    <property type="match status" value="1"/>
</dbReference>
<dbReference type="GO" id="GO:0016491">
    <property type="term" value="F:oxidoreductase activity"/>
    <property type="evidence" value="ECO:0007669"/>
    <property type="project" value="UniProtKB-KW"/>
</dbReference>
<reference evidence="2" key="1">
    <citation type="submission" date="2018-06" db="EMBL/GenBank/DDBJ databases">
        <authorList>
            <person name="Zhirakovskaya E."/>
        </authorList>
    </citation>
    <scope>NUCLEOTIDE SEQUENCE</scope>
</reference>
<organism evidence="2">
    <name type="scientific">hydrothermal vent metagenome</name>
    <dbReference type="NCBI Taxonomy" id="652676"/>
    <lineage>
        <taxon>unclassified sequences</taxon>
        <taxon>metagenomes</taxon>
        <taxon>ecological metagenomes</taxon>
    </lineage>
</organism>
<dbReference type="PROSITE" id="PS51379">
    <property type="entry name" value="4FE4S_FER_2"/>
    <property type="match status" value="1"/>
</dbReference>
<gene>
    <name evidence="2" type="ORF">MNBD_BACTEROID06-332</name>
</gene>
<dbReference type="SUPFAM" id="SSF53706">
    <property type="entry name" value="Formate dehydrogenase/DMSO reductase, domains 1-3"/>
    <property type="match status" value="1"/>
</dbReference>
<dbReference type="EMBL" id="UOES01000165">
    <property type="protein sequence ID" value="VAW26967.1"/>
    <property type="molecule type" value="Genomic_DNA"/>
</dbReference>
<dbReference type="PANTHER" id="PTHR42783:SF3">
    <property type="entry name" value="GLUTAMATE SYNTHASE [NADPH] SMALL CHAIN-RELATED"/>
    <property type="match status" value="1"/>
</dbReference>
<name>A0A3B0UP78_9ZZZZ</name>
<dbReference type="InterPro" id="IPR006311">
    <property type="entry name" value="TAT_signal"/>
</dbReference>
<dbReference type="InterPro" id="IPR030948">
    <property type="entry name" value="TAT_var_transloc_signal_dom"/>
</dbReference>
<dbReference type="PANTHER" id="PTHR42783">
    <property type="entry name" value="GLUTAMATE SYNTHASE [NADPH] SMALL CHAIN"/>
    <property type="match status" value="1"/>
</dbReference>
<dbReference type="SUPFAM" id="SSF54862">
    <property type="entry name" value="4Fe-4S ferredoxins"/>
    <property type="match status" value="1"/>
</dbReference>
<feature type="non-terminal residue" evidence="2">
    <location>
        <position position="838"/>
    </location>
</feature>
<dbReference type="Gene3D" id="3.40.50.740">
    <property type="match status" value="1"/>
</dbReference>
<dbReference type="InterPro" id="IPR017896">
    <property type="entry name" value="4Fe4S_Fe-S-bd"/>
</dbReference>